<evidence type="ECO:0000256" key="4">
    <source>
        <dbReference type="ARBA" id="ARBA00022692"/>
    </source>
</evidence>
<dbReference type="eggNOG" id="COG1006">
    <property type="taxonomic scope" value="Bacteria"/>
</dbReference>
<dbReference type="PANTHER" id="PTHR34583">
    <property type="entry name" value="ANTIPORTER SUBUNIT MNHC2-RELATED"/>
    <property type="match status" value="1"/>
</dbReference>
<evidence type="ECO:0000313" key="8">
    <source>
        <dbReference type="EMBL" id="AGA31807.1"/>
    </source>
</evidence>
<dbReference type="RefSeq" id="WP_006746475.1">
    <property type="nucleotide sequence ID" value="NC_019902.2"/>
</dbReference>
<accession>L0DS44</accession>
<evidence type="ECO:0000256" key="2">
    <source>
        <dbReference type="ARBA" id="ARBA00010388"/>
    </source>
</evidence>
<feature type="transmembrane region" description="Helical" evidence="7">
    <location>
        <begin position="32"/>
        <end position="50"/>
    </location>
</feature>
<keyword evidence="4 7" id="KW-0812">Transmembrane</keyword>
<dbReference type="GO" id="GO:0005886">
    <property type="term" value="C:plasma membrane"/>
    <property type="evidence" value="ECO:0007669"/>
    <property type="project" value="UniProtKB-SubCell"/>
</dbReference>
<feature type="transmembrane region" description="Helical" evidence="7">
    <location>
        <begin position="6"/>
        <end position="25"/>
    </location>
</feature>
<keyword evidence="5 7" id="KW-1133">Transmembrane helix</keyword>
<sequence length="98" mass="10526">MSGALAFAWSGVLLFGLGLFGFIMHRHLLRRLLAFNIMGSGSFLVLVGLAQDGRGVDPVPHAMVITGIVVAVASTALALVVFRRWYRASGRTDLPEDT</sequence>
<feature type="transmembrane region" description="Helical" evidence="7">
    <location>
        <begin position="62"/>
        <end position="82"/>
    </location>
</feature>
<evidence type="ECO:0000256" key="5">
    <source>
        <dbReference type="ARBA" id="ARBA00022989"/>
    </source>
</evidence>
<dbReference type="STRING" id="1255043.TVNIR_0094"/>
<name>L0DS44_THIND</name>
<dbReference type="Pfam" id="PF00420">
    <property type="entry name" value="Oxidored_q2"/>
    <property type="match status" value="1"/>
</dbReference>
<reference evidence="8" key="1">
    <citation type="submission" date="2015-12" db="EMBL/GenBank/DDBJ databases">
        <authorList>
            <person name="Tikhonova T.V."/>
            <person name="Pavlov A.R."/>
            <person name="Beletsky A.V."/>
            <person name="Mardanov A.V."/>
            <person name="Sorokin D.Y."/>
            <person name="Ravin N.V."/>
            <person name="Popov V.O."/>
        </authorList>
    </citation>
    <scope>NUCLEOTIDE SEQUENCE</scope>
    <source>
        <strain evidence="8">DSM 14787</strain>
    </source>
</reference>
<evidence type="ECO:0000256" key="6">
    <source>
        <dbReference type="ARBA" id="ARBA00023136"/>
    </source>
</evidence>
<dbReference type="Gene3D" id="1.10.287.3510">
    <property type="match status" value="1"/>
</dbReference>
<comment type="subcellular location">
    <subcellularLocation>
        <location evidence="1">Cell membrane</location>
        <topology evidence="1">Multi-pass membrane protein</topology>
    </subcellularLocation>
</comment>
<organism evidence="8 9">
    <name type="scientific">Thioalkalivibrio nitratireducens (strain DSM 14787 / UNIQEM 213 / ALEN2)</name>
    <dbReference type="NCBI Taxonomy" id="1255043"/>
    <lineage>
        <taxon>Bacteria</taxon>
        <taxon>Pseudomonadati</taxon>
        <taxon>Pseudomonadota</taxon>
        <taxon>Gammaproteobacteria</taxon>
        <taxon>Chromatiales</taxon>
        <taxon>Ectothiorhodospiraceae</taxon>
        <taxon>Thioalkalivibrio</taxon>
    </lineage>
</organism>
<dbReference type="HOGENOM" id="CLU_082058_4_0_6"/>
<keyword evidence="6 7" id="KW-0472">Membrane</keyword>
<comment type="similarity">
    <text evidence="2">Belongs to the CPA3 antiporters (TC 2.A.63) subunit C family.</text>
</comment>
<dbReference type="InterPro" id="IPR050601">
    <property type="entry name" value="CPA3_antiporter_subunitC"/>
</dbReference>
<proteinExistence type="inferred from homology"/>
<evidence type="ECO:0000256" key="1">
    <source>
        <dbReference type="ARBA" id="ARBA00004651"/>
    </source>
</evidence>
<keyword evidence="3" id="KW-1003">Cell membrane</keyword>
<protein>
    <submittedName>
        <fullName evidence="8">NADH-ubiquinone oxidoreductase, chain 4L</fullName>
    </submittedName>
</protein>
<dbReference type="EMBL" id="CP003989">
    <property type="protein sequence ID" value="AGA31807.1"/>
    <property type="molecule type" value="Genomic_DNA"/>
</dbReference>
<gene>
    <name evidence="8" type="ordered locus">TVNIR_0094</name>
</gene>
<evidence type="ECO:0000313" key="9">
    <source>
        <dbReference type="Proteomes" id="UP000010809"/>
    </source>
</evidence>
<evidence type="ECO:0000256" key="7">
    <source>
        <dbReference type="SAM" id="Phobius"/>
    </source>
</evidence>
<dbReference type="Proteomes" id="UP000010809">
    <property type="component" value="Chromosome"/>
</dbReference>
<dbReference type="PANTHER" id="PTHR34583:SF2">
    <property type="entry name" value="ANTIPORTER SUBUNIT MNHC2-RELATED"/>
    <property type="match status" value="1"/>
</dbReference>
<keyword evidence="9" id="KW-1185">Reference proteome</keyword>
<dbReference type="OrthoDB" id="1494613at2"/>
<dbReference type="PATRIC" id="fig|1255043.3.peg.94"/>
<evidence type="ECO:0000256" key="3">
    <source>
        <dbReference type="ARBA" id="ARBA00022475"/>
    </source>
</evidence>
<dbReference type="InterPro" id="IPR039428">
    <property type="entry name" value="NUOK/Mnh_C1-like"/>
</dbReference>
<dbReference type="KEGG" id="tni:TVNIR_0094"/>
<dbReference type="AlphaFoldDB" id="L0DS44"/>